<dbReference type="InterPro" id="IPR007253">
    <property type="entry name" value="Cell_wall-bd_2"/>
</dbReference>
<sequence length="844" mass="82203">MSAATSRLRRSGIGAGVAALVGLTGVGFTAVAAEATPTFDLTRPANVENRFATAASVATATFPTGATNVVIANGDNAVDALGAAALAGTTAPILYVQSGSIPAETLAALNALKPTTVWAVGGTNAISEAVLNALPASVTTKNRIQGGDRYETAAKIAAQAQAVRGGTAPTSAFLARGDVFADALAIAPVAAKTGTPIYLTQTGSLNSFALAGLKAQGIKNVTILGGEAAVSVAVRDALAAQGITVTRIAGADRAETALNVAQTAAFGFSKAGVALVNGFAPVDALPASVYAAKNNFPIILTEGAVLGNDAETYLKANAATLTSGVAIGGVAVLPVAVVEAAEAAGGAGQLGTIAVAPNTAVTTTLVNDTAGPNDAADDRTYTVTGLTAGTTYRITLVNGASIQTGADGAVTFLTGADANAASGFSVATGADIADITSVNNAAATFAEGDTEKRTTTAQPVAGNLTFTIDATAPGTVVPVVYVNGGPGGTATTGGTSIRLETSGTAAGTFAAATELYGLGGATTVTAPLAAAGSVTGGTVVSVDRAANSFTTATSGATVRYTYDSTDKFTLGGVSVGLGTFEAALTSGDGITGTFAVDPDGSSDFVLADDNPATPAAPTFTVGTGANSNDVTLTTVLSGDVDAVQVERATVTGSTVGAYAVIATPTADADAAAPGFQYVDNDVAAGTYNYRVSFVNDGQIGRATAAATNATTTTPVNDTTAPTAADVRVASNVGNALLLDAGDTFTVAASEVVTVAGNATLRLRDADGTAVDLVNGVGGTTFVLSTGSTTIGGTAYAAGRVVTVTVGTATGLDLPATIVSQAGIADAATNALTLTGSDVTVNIQS</sequence>
<dbReference type="PANTHER" id="PTHR30032:SF8">
    <property type="entry name" value="GERMINATION-SPECIFIC N-ACETYLMURAMOYL-L-ALANINE AMIDASE"/>
    <property type="match status" value="1"/>
</dbReference>
<dbReference type="Proteomes" id="UP000239485">
    <property type="component" value="Unassembled WGS sequence"/>
</dbReference>
<gene>
    <name evidence="1" type="ORF">CLV92_11113</name>
</gene>
<comment type="caution">
    <text evidence="1">The sequence shown here is derived from an EMBL/GenBank/DDBJ whole genome shotgun (WGS) entry which is preliminary data.</text>
</comment>
<proteinExistence type="predicted"/>
<reference evidence="1 2" key="1">
    <citation type="submission" date="2018-02" db="EMBL/GenBank/DDBJ databases">
        <title>Genomic Encyclopedia of Archaeal and Bacterial Type Strains, Phase II (KMG-II): from individual species to whole genera.</title>
        <authorList>
            <person name="Goeker M."/>
        </authorList>
    </citation>
    <scope>NUCLEOTIDE SEQUENCE [LARGE SCALE GENOMIC DNA]</scope>
    <source>
        <strain evidence="1 2">DSM 22857</strain>
    </source>
</reference>
<keyword evidence="2" id="KW-1185">Reference proteome</keyword>
<dbReference type="InterPro" id="IPR051922">
    <property type="entry name" value="Bact_Sporulation_Assoc"/>
</dbReference>
<dbReference type="EMBL" id="PTJD01000011">
    <property type="protein sequence ID" value="PPK93097.1"/>
    <property type="molecule type" value="Genomic_DNA"/>
</dbReference>
<dbReference type="Gene3D" id="3.40.50.12090">
    <property type="match status" value="2"/>
</dbReference>
<dbReference type="PANTHER" id="PTHR30032">
    <property type="entry name" value="N-ACETYLMURAMOYL-L-ALANINE AMIDASE-RELATED"/>
    <property type="match status" value="1"/>
</dbReference>
<evidence type="ECO:0000313" key="1">
    <source>
        <dbReference type="EMBL" id="PPK93097.1"/>
    </source>
</evidence>
<evidence type="ECO:0000313" key="2">
    <source>
        <dbReference type="Proteomes" id="UP000239485"/>
    </source>
</evidence>
<protein>
    <submittedName>
        <fullName evidence="1">Putative cell wall-binding protein</fullName>
    </submittedName>
</protein>
<name>A0A2S6IFX7_9ACTN</name>
<dbReference type="Pfam" id="PF04122">
    <property type="entry name" value="CW_binding_2"/>
    <property type="match status" value="3"/>
</dbReference>
<organism evidence="1 2">
    <name type="scientific">Kineococcus xinjiangensis</name>
    <dbReference type="NCBI Taxonomy" id="512762"/>
    <lineage>
        <taxon>Bacteria</taxon>
        <taxon>Bacillati</taxon>
        <taxon>Actinomycetota</taxon>
        <taxon>Actinomycetes</taxon>
        <taxon>Kineosporiales</taxon>
        <taxon>Kineosporiaceae</taxon>
        <taxon>Kineococcus</taxon>
    </lineage>
</organism>
<dbReference type="RefSeq" id="WP_104433929.1">
    <property type="nucleotide sequence ID" value="NZ_PTJD01000011.1"/>
</dbReference>
<dbReference type="OrthoDB" id="9764271at2"/>
<dbReference type="AlphaFoldDB" id="A0A2S6IFX7"/>
<accession>A0A2S6IFX7</accession>